<reference evidence="2 3" key="1">
    <citation type="submission" date="2019-08" db="EMBL/GenBank/DDBJ databases">
        <title>Hyperibacter terrae gen. nov., sp. nov. and Hyperibacter viscosus sp. nov., two new members in the family Rhodospirillaceae isolated from the rhizosphere of Hypericum perforatum.</title>
        <authorList>
            <person name="Noviana Z."/>
        </authorList>
    </citation>
    <scope>NUCLEOTIDE SEQUENCE [LARGE SCALE GENOMIC DNA]</scope>
    <source>
        <strain evidence="2 3">R5913</strain>
    </source>
</reference>
<feature type="domain" description="Bacterial bifunctional deaminase-reductase C-terminal" evidence="1">
    <location>
        <begin position="5"/>
        <end position="165"/>
    </location>
</feature>
<dbReference type="Pfam" id="PF01872">
    <property type="entry name" value="RibD_C"/>
    <property type="match status" value="1"/>
</dbReference>
<sequence length="223" mass="25236">MVEIVYYVATSLDGFIATLDGGIDWLPRLDPEGEDFGYRSFYESVDGLIMGRLTYDKIRRHAAWPYPRKPCWVFTHRPLEAEPPEVISTSLPLIKLLMEMERYKLKRIFLVGGGNLASQFQREGLIGEYNIALVPVLLGTGMPLFSGPGEFERLKLLDTRSFATGEVLMRYRRSALSPPRLKTIPPAITRHLRQVAADDVREPEEVEALSAPSLVIDERDRSG</sequence>
<dbReference type="SUPFAM" id="SSF53597">
    <property type="entry name" value="Dihydrofolate reductase-like"/>
    <property type="match status" value="1"/>
</dbReference>
<dbReference type="Proteomes" id="UP000326202">
    <property type="component" value="Chromosome"/>
</dbReference>
<dbReference type="AlphaFoldDB" id="A0A5J6MFF6"/>
<protein>
    <recommendedName>
        <fullName evidence="1">Bacterial bifunctional deaminase-reductase C-terminal domain-containing protein</fullName>
    </recommendedName>
</protein>
<dbReference type="GO" id="GO:0008703">
    <property type="term" value="F:5-amino-6-(5-phosphoribosylamino)uracil reductase activity"/>
    <property type="evidence" value="ECO:0007669"/>
    <property type="project" value="InterPro"/>
</dbReference>
<gene>
    <name evidence="2" type="ORF">FRZ44_04550</name>
</gene>
<dbReference type="PANTHER" id="PTHR38011">
    <property type="entry name" value="DIHYDROFOLATE REDUCTASE FAMILY PROTEIN (AFU_ORTHOLOGUE AFUA_8G06820)"/>
    <property type="match status" value="1"/>
</dbReference>
<dbReference type="PANTHER" id="PTHR38011:SF11">
    <property type="entry name" value="2,5-DIAMINO-6-RIBOSYLAMINO-4(3H)-PYRIMIDINONE 5'-PHOSPHATE REDUCTASE"/>
    <property type="match status" value="1"/>
</dbReference>
<proteinExistence type="predicted"/>
<dbReference type="KEGG" id="htq:FRZ44_04550"/>
<evidence type="ECO:0000313" key="2">
    <source>
        <dbReference type="EMBL" id="QEX15175.1"/>
    </source>
</evidence>
<evidence type="ECO:0000259" key="1">
    <source>
        <dbReference type="Pfam" id="PF01872"/>
    </source>
</evidence>
<evidence type="ECO:0000313" key="3">
    <source>
        <dbReference type="Proteomes" id="UP000326202"/>
    </source>
</evidence>
<dbReference type="InterPro" id="IPR002734">
    <property type="entry name" value="RibDG_C"/>
</dbReference>
<dbReference type="EMBL" id="CP042906">
    <property type="protein sequence ID" value="QEX15175.1"/>
    <property type="molecule type" value="Genomic_DNA"/>
</dbReference>
<dbReference type="InterPro" id="IPR024072">
    <property type="entry name" value="DHFR-like_dom_sf"/>
</dbReference>
<dbReference type="GO" id="GO:0009231">
    <property type="term" value="P:riboflavin biosynthetic process"/>
    <property type="evidence" value="ECO:0007669"/>
    <property type="project" value="InterPro"/>
</dbReference>
<dbReference type="InterPro" id="IPR050765">
    <property type="entry name" value="Riboflavin_Biosynth_HTPR"/>
</dbReference>
<accession>A0A5J6MFF6</accession>
<keyword evidence="3" id="KW-1185">Reference proteome</keyword>
<name>A0A5J6MFF6_9PROT</name>
<dbReference type="RefSeq" id="WP_191908374.1">
    <property type="nucleotide sequence ID" value="NZ_CP042906.1"/>
</dbReference>
<organism evidence="2 3">
    <name type="scientific">Hypericibacter terrae</name>
    <dbReference type="NCBI Taxonomy" id="2602015"/>
    <lineage>
        <taxon>Bacteria</taxon>
        <taxon>Pseudomonadati</taxon>
        <taxon>Pseudomonadota</taxon>
        <taxon>Alphaproteobacteria</taxon>
        <taxon>Rhodospirillales</taxon>
        <taxon>Dongiaceae</taxon>
        <taxon>Hypericibacter</taxon>
    </lineage>
</organism>
<dbReference type="Gene3D" id="3.40.430.10">
    <property type="entry name" value="Dihydrofolate Reductase, subunit A"/>
    <property type="match status" value="1"/>
</dbReference>